<dbReference type="AlphaFoldDB" id="A4BE80"/>
<accession>A4BE80</accession>
<evidence type="ECO:0000259" key="2">
    <source>
        <dbReference type="Pfam" id="PF13511"/>
    </source>
</evidence>
<name>A4BE80_9GAMM</name>
<comment type="caution">
    <text evidence="3">The sequence shown here is derived from an EMBL/GenBank/DDBJ whole genome shotgun (WGS) entry which is preliminary data.</text>
</comment>
<feature type="domain" description="DUF4124" evidence="2">
    <location>
        <begin position="12"/>
        <end position="52"/>
    </location>
</feature>
<protein>
    <recommendedName>
        <fullName evidence="2">DUF4124 domain-containing protein</fullName>
    </recommendedName>
</protein>
<organism evidence="3 4">
    <name type="scientific">Reinekea blandensis MED297</name>
    <dbReference type="NCBI Taxonomy" id="314283"/>
    <lineage>
        <taxon>Bacteria</taxon>
        <taxon>Pseudomonadati</taxon>
        <taxon>Pseudomonadota</taxon>
        <taxon>Gammaproteobacteria</taxon>
        <taxon>Oceanospirillales</taxon>
        <taxon>Saccharospirillaceae</taxon>
        <taxon>Reinekea</taxon>
    </lineage>
</organism>
<evidence type="ECO:0000313" key="3">
    <source>
        <dbReference type="EMBL" id="EAR09558.1"/>
    </source>
</evidence>
<dbReference type="EMBL" id="AAOE01000009">
    <property type="protein sequence ID" value="EAR09558.1"/>
    <property type="molecule type" value="Genomic_DNA"/>
</dbReference>
<dbReference type="InterPro" id="IPR025392">
    <property type="entry name" value="DUF4124"/>
</dbReference>
<gene>
    <name evidence="3" type="ORF">MED297_12542</name>
</gene>
<evidence type="ECO:0000256" key="1">
    <source>
        <dbReference type="SAM" id="SignalP"/>
    </source>
</evidence>
<feature type="chain" id="PRO_5002665236" description="DUF4124 domain-containing protein" evidence="1">
    <location>
        <begin position="20"/>
        <end position="167"/>
    </location>
</feature>
<proteinExistence type="predicted"/>
<evidence type="ECO:0000313" key="4">
    <source>
        <dbReference type="Proteomes" id="UP000005953"/>
    </source>
</evidence>
<dbReference type="OrthoDB" id="8991911at2"/>
<dbReference type="HOGENOM" id="CLU_1633087_0_0_6"/>
<dbReference type="RefSeq" id="WP_008042264.1">
    <property type="nucleotide sequence ID" value="NZ_CH724149.1"/>
</dbReference>
<dbReference type="Proteomes" id="UP000005953">
    <property type="component" value="Unassembled WGS sequence"/>
</dbReference>
<keyword evidence="4" id="KW-1185">Reference proteome</keyword>
<feature type="signal peptide" evidence="1">
    <location>
        <begin position="1"/>
        <end position="19"/>
    </location>
</feature>
<keyword evidence="1" id="KW-0732">Signal</keyword>
<sequence>MLQRFLCLLILLTPLSVLAAGKIYTWTDDDGNVYYGDRPPTEIEAEEITIQGKKREPVTVDESVLPGQWFGTDERGGEVKMTLNENGTVTFIHTRSDQSVYNYQGIWTYEDNSITVITEFSQTAPANGNFKRSVEPVQLTYFIVRFSSDTMELVIEDDRFTLAPVNL</sequence>
<dbReference type="Pfam" id="PF13511">
    <property type="entry name" value="DUF4124"/>
    <property type="match status" value="1"/>
</dbReference>
<reference evidence="3 4" key="1">
    <citation type="submission" date="2006-02" db="EMBL/GenBank/DDBJ databases">
        <authorList>
            <person name="Pinhassi J."/>
            <person name="Pedros-Alio C."/>
            <person name="Ferriera S."/>
            <person name="Johnson J."/>
            <person name="Kravitz S."/>
            <person name="Halpern A."/>
            <person name="Remington K."/>
            <person name="Beeson K."/>
            <person name="Tran B."/>
            <person name="Rogers Y.-H."/>
            <person name="Friedman R."/>
            <person name="Venter J.C."/>
        </authorList>
    </citation>
    <scope>NUCLEOTIDE SEQUENCE [LARGE SCALE GENOMIC DNA]</scope>
    <source>
        <strain evidence="3 4">MED297</strain>
    </source>
</reference>